<dbReference type="Proteomes" id="UP000019804">
    <property type="component" value="Unassembled WGS sequence"/>
</dbReference>
<evidence type="ECO:0000313" key="3">
    <source>
        <dbReference type="EMBL" id="EYE91409.1"/>
    </source>
</evidence>
<feature type="signal peptide" evidence="2">
    <location>
        <begin position="1"/>
        <end position="19"/>
    </location>
</feature>
<feature type="chain" id="PRO_5001495776" evidence="2">
    <location>
        <begin position="20"/>
        <end position="134"/>
    </location>
</feature>
<keyword evidence="4" id="KW-1185">Reference proteome</keyword>
<dbReference type="HOGENOM" id="CLU_1895752_0_0_1"/>
<evidence type="ECO:0000256" key="1">
    <source>
        <dbReference type="SAM" id="MobiDB-lite"/>
    </source>
</evidence>
<dbReference type="RefSeq" id="XP_040635099.1">
    <property type="nucleotide sequence ID" value="XM_040780438.1"/>
</dbReference>
<accession>A0A017S461</accession>
<organism evidence="3 4">
    <name type="scientific">Aspergillus ruber (strain CBS 135680)</name>
    <dbReference type="NCBI Taxonomy" id="1388766"/>
    <lineage>
        <taxon>Eukaryota</taxon>
        <taxon>Fungi</taxon>
        <taxon>Dikarya</taxon>
        <taxon>Ascomycota</taxon>
        <taxon>Pezizomycotina</taxon>
        <taxon>Eurotiomycetes</taxon>
        <taxon>Eurotiomycetidae</taxon>
        <taxon>Eurotiales</taxon>
        <taxon>Aspergillaceae</taxon>
        <taxon>Aspergillus</taxon>
        <taxon>Aspergillus subgen. Aspergillus</taxon>
    </lineage>
</organism>
<evidence type="ECO:0000313" key="4">
    <source>
        <dbReference type="Proteomes" id="UP000019804"/>
    </source>
</evidence>
<gene>
    <name evidence="3" type="ORF">EURHEDRAFT_406071</name>
</gene>
<dbReference type="AlphaFoldDB" id="A0A017S461"/>
<evidence type="ECO:0000256" key="2">
    <source>
        <dbReference type="SAM" id="SignalP"/>
    </source>
</evidence>
<proteinExistence type="predicted"/>
<reference evidence="4" key="1">
    <citation type="journal article" date="2014" name="Nat. Commun.">
        <title>Genomic adaptations of the halophilic Dead Sea filamentous fungus Eurotium rubrum.</title>
        <authorList>
            <person name="Kis-Papo T."/>
            <person name="Weig A.R."/>
            <person name="Riley R."/>
            <person name="Persoh D."/>
            <person name="Salamov A."/>
            <person name="Sun H."/>
            <person name="Lipzen A."/>
            <person name="Wasser S.P."/>
            <person name="Rambold G."/>
            <person name="Grigoriev I.V."/>
            <person name="Nevo E."/>
        </authorList>
    </citation>
    <scope>NUCLEOTIDE SEQUENCE [LARGE SCALE GENOMIC DNA]</scope>
    <source>
        <strain evidence="4">CBS 135680</strain>
    </source>
</reference>
<dbReference type="EMBL" id="KK088445">
    <property type="protein sequence ID" value="EYE91409.1"/>
    <property type="molecule type" value="Genomic_DNA"/>
</dbReference>
<feature type="region of interest" description="Disordered" evidence="1">
    <location>
        <begin position="64"/>
        <end position="100"/>
    </location>
</feature>
<name>A0A017S461_ASPRC</name>
<dbReference type="GeneID" id="63695562"/>
<protein>
    <submittedName>
        <fullName evidence="3">Uncharacterized protein</fullName>
    </submittedName>
</protein>
<keyword evidence="2" id="KW-0732">Signal</keyword>
<sequence>MRVSPVLTTMVLLTIGAVAIPLRSDHGILVSQLPWRKWVQDTRANNAIDIKSANAHHANQGYAGVLANRQADDGDDDIDADGHEGADHFPHRTKCQESDQGYFGDAGDFGIYRAKRALTGTDALTGSNRQIEDG</sequence>
<feature type="compositionally biased region" description="Basic and acidic residues" evidence="1">
    <location>
        <begin position="80"/>
        <end position="97"/>
    </location>
</feature>